<protein>
    <submittedName>
        <fullName evidence="2">Cytochrome c</fullName>
    </submittedName>
</protein>
<keyword evidence="3" id="KW-1185">Reference proteome</keyword>
<name>A0ABU5AUC3_9HYPH</name>
<dbReference type="SUPFAM" id="SSF47175">
    <property type="entry name" value="Cytochromes"/>
    <property type="match status" value="1"/>
</dbReference>
<sequence>MTAGIASRVAMLALTGSLVMSSPLAVASGDAVVAARQASMKAMAAAAKTVAEMFDGKRAYDAADFRTAADTLRTRTGPVLIAEFPSGTLGAPSGAKAEIDQARPEFEALARHIGGLASALAAKAERAPAQITSDMRMGAMLPTDGGSLLGKRPNAVHVDPAKLPAEHLLHLILQDCSSCHSKFRRKVK</sequence>
<dbReference type="InterPro" id="IPR002321">
    <property type="entry name" value="Cyt_c_II"/>
</dbReference>
<dbReference type="Pfam" id="PF01322">
    <property type="entry name" value="Cytochrom_C_2"/>
    <property type="match status" value="1"/>
</dbReference>
<accession>A0ABU5AUC3</accession>
<comment type="caution">
    <text evidence="2">The sequence shown here is derived from an EMBL/GenBank/DDBJ whole genome shotgun (WGS) entry which is preliminary data.</text>
</comment>
<proteinExistence type="predicted"/>
<dbReference type="EMBL" id="JAVIIP010000016">
    <property type="protein sequence ID" value="MDX8540907.1"/>
    <property type="molecule type" value="Genomic_DNA"/>
</dbReference>
<dbReference type="PROSITE" id="PS51009">
    <property type="entry name" value="CYTCII"/>
    <property type="match status" value="1"/>
</dbReference>
<dbReference type="Gene3D" id="1.20.120.10">
    <property type="entry name" value="Cytochrome c/b562"/>
    <property type="match status" value="1"/>
</dbReference>
<organism evidence="2 3">
    <name type="scientific">Mesorhizobium abyssinicae</name>
    <dbReference type="NCBI Taxonomy" id="1209958"/>
    <lineage>
        <taxon>Bacteria</taxon>
        <taxon>Pseudomonadati</taxon>
        <taxon>Pseudomonadota</taxon>
        <taxon>Alphaproteobacteria</taxon>
        <taxon>Hyphomicrobiales</taxon>
        <taxon>Phyllobacteriaceae</taxon>
        <taxon>Mesorhizobium</taxon>
    </lineage>
</organism>
<evidence type="ECO:0000313" key="2">
    <source>
        <dbReference type="EMBL" id="MDX8540907.1"/>
    </source>
</evidence>
<reference evidence="2 3" key="1">
    <citation type="submission" date="2023-08" db="EMBL/GenBank/DDBJ databases">
        <title>Implementing the SeqCode for naming new Mesorhizobium species isolated from Vachellia karroo root nodules.</title>
        <authorList>
            <person name="Van Lill M."/>
        </authorList>
    </citation>
    <scope>NUCLEOTIDE SEQUENCE [LARGE SCALE GENOMIC DNA]</scope>
    <source>
        <strain evidence="2 3">VK4B</strain>
    </source>
</reference>
<dbReference type="RefSeq" id="WP_127311826.1">
    <property type="nucleotide sequence ID" value="NZ_JAVIIP010000016.1"/>
</dbReference>
<keyword evidence="1" id="KW-0732">Signal</keyword>
<gene>
    <name evidence="2" type="ORF">RFM23_25150</name>
</gene>
<dbReference type="InterPro" id="IPR010980">
    <property type="entry name" value="Cyt_c/b562"/>
</dbReference>
<evidence type="ECO:0000256" key="1">
    <source>
        <dbReference type="SAM" id="SignalP"/>
    </source>
</evidence>
<dbReference type="Proteomes" id="UP001276564">
    <property type="component" value="Unassembled WGS sequence"/>
</dbReference>
<evidence type="ECO:0000313" key="3">
    <source>
        <dbReference type="Proteomes" id="UP001276564"/>
    </source>
</evidence>
<feature type="chain" id="PRO_5045295135" evidence="1">
    <location>
        <begin position="28"/>
        <end position="188"/>
    </location>
</feature>
<feature type="signal peptide" evidence="1">
    <location>
        <begin position="1"/>
        <end position="27"/>
    </location>
</feature>